<feature type="non-terminal residue" evidence="1">
    <location>
        <position position="1"/>
    </location>
</feature>
<name>A0A383APV6_9ZZZZ</name>
<dbReference type="AlphaFoldDB" id="A0A383APV6"/>
<feature type="non-terminal residue" evidence="1">
    <location>
        <position position="34"/>
    </location>
</feature>
<organism evidence="1">
    <name type="scientific">marine metagenome</name>
    <dbReference type="NCBI Taxonomy" id="408172"/>
    <lineage>
        <taxon>unclassified sequences</taxon>
        <taxon>metagenomes</taxon>
        <taxon>ecological metagenomes</taxon>
    </lineage>
</organism>
<proteinExistence type="predicted"/>
<sequence length="34" mass="4112">MKSIKIILPIIILLTLAYPNHRTKKHLKWHKYSL</sequence>
<accession>A0A383APV6</accession>
<gene>
    <name evidence="1" type="ORF">METZ01_LOCUS462497</name>
</gene>
<protein>
    <submittedName>
        <fullName evidence="1">Uncharacterized protein</fullName>
    </submittedName>
</protein>
<dbReference type="EMBL" id="UINC01193840">
    <property type="protein sequence ID" value="SVE09643.1"/>
    <property type="molecule type" value="Genomic_DNA"/>
</dbReference>
<evidence type="ECO:0000313" key="1">
    <source>
        <dbReference type="EMBL" id="SVE09643.1"/>
    </source>
</evidence>
<reference evidence="1" key="1">
    <citation type="submission" date="2018-05" db="EMBL/GenBank/DDBJ databases">
        <authorList>
            <person name="Lanie J.A."/>
            <person name="Ng W.-L."/>
            <person name="Kazmierczak K.M."/>
            <person name="Andrzejewski T.M."/>
            <person name="Davidsen T.M."/>
            <person name="Wayne K.J."/>
            <person name="Tettelin H."/>
            <person name="Glass J.I."/>
            <person name="Rusch D."/>
            <person name="Podicherti R."/>
            <person name="Tsui H.-C.T."/>
            <person name="Winkler M.E."/>
        </authorList>
    </citation>
    <scope>NUCLEOTIDE SEQUENCE</scope>
</reference>